<keyword evidence="3" id="KW-1185">Reference proteome</keyword>
<organism evidence="2 3">
    <name type="scientific">Chitinasiproducens palmae</name>
    <dbReference type="NCBI Taxonomy" id="1770053"/>
    <lineage>
        <taxon>Bacteria</taxon>
        <taxon>Pseudomonadati</taxon>
        <taxon>Pseudomonadota</taxon>
        <taxon>Betaproteobacteria</taxon>
        <taxon>Burkholderiales</taxon>
        <taxon>Burkholderiaceae</taxon>
        <taxon>Chitinasiproducens</taxon>
    </lineage>
</organism>
<dbReference type="EMBL" id="FNLO01000007">
    <property type="protein sequence ID" value="SDV49236.1"/>
    <property type="molecule type" value="Genomic_DNA"/>
</dbReference>
<dbReference type="AlphaFoldDB" id="A0A1H2PQY7"/>
<evidence type="ECO:0000256" key="1">
    <source>
        <dbReference type="SAM" id="Phobius"/>
    </source>
</evidence>
<accession>A0A1H2PQY7</accession>
<name>A0A1H2PQY7_9BURK</name>
<dbReference type="STRING" id="1770053.SAMN05216551_107172"/>
<dbReference type="Proteomes" id="UP000243719">
    <property type="component" value="Unassembled WGS sequence"/>
</dbReference>
<proteinExistence type="predicted"/>
<feature type="transmembrane region" description="Helical" evidence="1">
    <location>
        <begin position="30"/>
        <end position="48"/>
    </location>
</feature>
<keyword evidence="1" id="KW-1133">Transmembrane helix</keyword>
<dbReference type="RefSeq" id="WP_170845146.1">
    <property type="nucleotide sequence ID" value="NZ_FNLO01000007.1"/>
</dbReference>
<protein>
    <submittedName>
        <fullName evidence="2">Uncharacterized protein</fullName>
    </submittedName>
</protein>
<keyword evidence="1" id="KW-0472">Membrane</keyword>
<gene>
    <name evidence="2" type="ORF">SAMN05216551_107172</name>
</gene>
<feature type="transmembrane region" description="Helical" evidence="1">
    <location>
        <begin position="7"/>
        <end position="24"/>
    </location>
</feature>
<reference evidence="3" key="1">
    <citation type="submission" date="2016-09" db="EMBL/GenBank/DDBJ databases">
        <authorList>
            <person name="Varghese N."/>
            <person name="Submissions S."/>
        </authorList>
    </citation>
    <scope>NUCLEOTIDE SEQUENCE [LARGE SCALE GENOMIC DNA]</scope>
    <source>
        <strain evidence="3">JS23</strain>
    </source>
</reference>
<evidence type="ECO:0000313" key="2">
    <source>
        <dbReference type="EMBL" id="SDV49236.1"/>
    </source>
</evidence>
<evidence type="ECO:0000313" key="3">
    <source>
        <dbReference type="Proteomes" id="UP000243719"/>
    </source>
</evidence>
<keyword evidence="1" id="KW-0812">Transmembrane</keyword>
<sequence length="50" mass="5404">MIDHIQLAAVLFVCAILTFVGASLPRQGATFIAALFTICAFSALFFQVQQ</sequence>